<dbReference type="AlphaFoldDB" id="A0A2T1AIA0"/>
<evidence type="ECO:0000313" key="2">
    <source>
        <dbReference type="EMBL" id="PRZ48321.1"/>
    </source>
</evidence>
<accession>A0A2T1AIA0</accession>
<evidence type="ECO:0000256" key="1">
    <source>
        <dbReference type="SAM" id="Phobius"/>
    </source>
</evidence>
<dbReference type="RefSeq" id="WP_106163264.1">
    <property type="nucleotide sequence ID" value="NZ_PVUF01000004.1"/>
</dbReference>
<organism evidence="2 3">
    <name type="scientific">Tritonibacter scottomollicae</name>
    <name type="common">Epibacterium scottomollicae</name>
    <dbReference type="NCBI Taxonomy" id="483013"/>
    <lineage>
        <taxon>Bacteria</taxon>
        <taxon>Pseudomonadati</taxon>
        <taxon>Pseudomonadota</taxon>
        <taxon>Alphaproteobacteria</taxon>
        <taxon>Rhodobacterales</taxon>
        <taxon>Paracoccaceae</taxon>
        <taxon>Tritonibacter</taxon>
    </lineage>
</organism>
<sequence>MNQFRETPKPKSITHGKAGVFATSEAEVSQGPGCATPALTLRAAWTRFRRAERQFSSSIWGDVLGAISLAIIFGGLLYAPLLWPH</sequence>
<dbReference type="EMBL" id="PVUF01000004">
    <property type="protein sequence ID" value="PRZ48321.1"/>
    <property type="molecule type" value="Genomic_DNA"/>
</dbReference>
<gene>
    <name evidence="2" type="ORF">CLV89_104149</name>
</gene>
<comment type="caution">
    <text evidence="2">The sequence shown here is derived from an EMBL/GenBank/DDBJ whole genome shotgun (WGS) entry which is preliminary data.</text>
</comment>
<evidence type="ECO:0000313" key="3">
    <source>
        <dbReference type="Proteomes" id="UP000237718"/>
    </source>
</evidence>
<dbReference type="Proteomes" id="UP000237718">
    <property type="component" value="Unassembled WGS sequence"/>
</dbReference>
<protein>
    <submittedName>
        <fullName evidence="2">Uncharacterized protein</fullName>
    </submittedName>
</protein>
<feature type="transmembrane region" description="Helical" evidence="1">
    <location>
        <begin position="59"/>
        <end position="83"/>
    </location>
</feature>
<keyword evidence="1" id="KW-0812">Transmembrane</keyword>
<keyword evidence="1" id="KW-0472">Membrane</keyword>
<keyword evidence="1" id="KW-1133">Transmembrane helix</keyword>
<reference evidence="2 3" key="1">
    <citation type="submission" date="2018-03" db="EMBL/GenBank/DDBJ databases">
        <title>Genomic Encyclopedia of Archaeal and Bacterial Type Strains, Phase II (KMG-II): from individual species to whole genera.</title>
        <authorList>
            <person name="Goeker M."/>
        </authorList>
    </citation>
    <scope>NUCLEOTIDE SEQUENCE [LARGE SCALE GENOMIC DNA]</scope>
    <source>
        <strain evidence="2 3">DSM 25328</strain>
    </source>
</reference>
<name>A0A2T1AIA0_TRISK</name>
<dbReference type="OrthoDB" id="9844772at2"/>
<proteinExistence type="predicted"/>